<gene>
    <name evidence="2" type="ORF">CPter91_3006</name>
</gene>
<reference evidence="2 3" key="1">
    <citation type="submission" date="2015-11" db="EMBL/GenBank/DDBJ databases">
        <title>Exploring the genomic traits of fungus-feeding bacterial genus Collimonas.</title>
        <authorList>
            <person name="Song C."/>
            <person name="Schmidt R."/>
            <person name="de Jager V."/>
            <person name="Krzyzanowska D."/>
            <person name="Jongedijk E."/>
            <person name="Cankar K."/>
            <person name="Beekwilder J."/>
            <person name="van Veen A."/>
            <person name="de Boer W."/>
            <person name="van Veen J.A."/>
            <person name="Garbeva P."/>
        </authorList>
    </citation>
    <scope>NUCLEOTIDE SEQUENCE [LARGE SCALE GENOMIC DNA]</scope>
    <source>
        <strain evidence="2 3">Ter91</strain>
    </source>
</reference>
<name>A0A127Q5N8_9BURK</name>
<dbReference type="Proteomes" id="UP000074561">
    <property type="component" value="Chromosome"/>
</dbReference>
<feature type="transmembrane region" description="Helical" evidence="1">
    <location>
        <begin position="27"/>
        <end position="44"/>
    </location>
</feature>
<dbReference type="EMBL" id="CP013234">
    <property type="protein sequence ID" value="AMP05347.1"/>
    <property type="molecule type" value="Genomic_DNA"/>
</dbReference>
<evidence type="ECO:0000256" key="1">
    <source>
        <dbReference type="SAM" id="Phobius"/>
    </source>
</evidence>
<dbReference type="KEGG" id="cpra:CPter91_3006"/>
<evidence type="ECO:0000313" key="3">
    <source>
        <dbReference type="Proteomes" id="UP000074561"/>
    </source>
</evidence>
<keyword evidence="1" id="KW-1133">Transmembrane helix</keyword>
<keyword evidence="1" id="KW-0472">Membrane</keyword>
<protein>
    <submittedName>
        <fullName evidence="2">Uncharacterized protein</fullName>
    </submittedName>
</protein>
<evidence type="ECO:0000313" key="2">
    <source>
        <dbReference type="EMBL" id="AMP05347.1"/>
    </source>
</evidence>
<dbReference type="STRING" id="279113.CPter91_3006"/>
<dbReference type="PATRIC" id="fig|279113.9.peg.2971"/>
<accession>A0A127Q5N8</accession>
<organism evidence="2 3">
    <name type="scientific">Collimonas pratensis</name>
    <dbReference type="NCBI Taxonomy" id="279113"/>
    <lineage>
        <taxon>Bacteria</taxon>
        <taxon>Pseudomonadati</taxon>
        <taxon>Pseudomonadota</taxon>
        <taxon>Betaproteobacteria</taxon>
        <taxon>Burkholderiales</taxon>
        <taxon>Oxalobacteraceae</taxon>
        <taxon>Collimonas</taxon>
    </lineage>
</organism>
<dbReference type="AlphaFoldDB" id="A0A127Q5N8"/>
<keyword evidence="1" id="KW-0812">Transmembrane</keyword>
<sequence length="58" mass="6490">MQLLIFSIDVPTGEKVFSIGFGVSNTAFYKIATGVFLIAFGFIMREAKLISDDQKHYI</sequence>
<proteinExistence type="predicted"/>